<evidence type="ECO:0000313" key="1">
    <source>
        <dbReference type="EMBL" id="ORE03474.1"/>
    </source>
</evidence>
<dbReference type="PANTHER" id="PTHR45786:SF74">
    <property type="entry name" value="ATP-DEPENDENT DNA HELICASE"/>
    <property type="match status" value="1"/>
</dbReference>
<reference evidence="1" key="1">
    <citation type="journal article" date="2016" name="Proc. Natl. Acad. Sci. U.S.A.">
        <title>Lipid metabolic changes in an early divergent fungus govern the establishment of a mutualistic symbiosis with endobacteria.</title>
        <authorList>
            <person name="Lastovetsky O.A."/>
            <person name="Gaspar M.L."/>
            <person name="Mondo S.J."/>
            <person name="LaButti K.M."/>
            <person name="Sandor L."/>
            <person name="Grigoriev I.V."/>
            <person name="Henry S.A."/>
            <person name="Pawlowska T.E."/>
        </authorList>
    </citation>
    <scope>NUCLEOTIDE SEQUENCE [LARGE SCALE GENOMIC DNA]</scope>
    <source>
        <strain evidence="1">ATCC 52814</strain>
    </source>
</reference>
<protein>
    <recommendedName>
        <fullName evidence="2">Helitron helicase-like domain-containing protein</fullName>
    </recommendedName>
</protein>
<dbReference type="AlphaFoldDB" id="A0A1X0QUL8"/>
<gene>
    <name evidence="1" type="ORF">BCV72DRAFT_315329</name>
</gene>
<dbReference type="VEuPathDB" id="FungiDB:BCV72DRAFT_315329"/>
<proteinExistence type="predicted"/>
<dbReference type="EMBL" id="KV922002">
    <property type="protein sequence ID" value="ORE03474.1"/>
    <property type="molecule type" value="Genomic_DNA"/>
</dbReference>
<dbReference type="Proteomes" id="UP000242414">
    <property type="component" value="Unassembled WGS sequence"/>
</dbReference>
<organism evidence="1">
    <name type="scientific">Rhizopus microsporus var. microsporus</name>
    <dbReference type="NCBI Taxonomy" id="86635"/>
    <lineage>
        <taxon>Eukaryota</taxon>
        <taxon>Fungi</taxon>
        <taxon>Fungi incertae sedis</taxon>
        <taxon>Mucoromycota</taxon>
        <taxon>Mucoromycotina</taxon>
        <taxon>Mucoromycetes</taxon>
        <taxon>Mucorales</taxon>
        <taxon>Mucorineae</taxon>
        <taxon>Rhizopodaceae</taxon>
        <taxon>Rhizopus</taxon>
    </lineage>
</organism>
<accession>A0A1X0QUL8</accession>
<dbReference type="OrthoDB" id="2447509at2759"/>
<evidence type="ECO:0008006" key="2">
    <source>
        <dbReference type="Google" id="ProtNLM"/>
    </source>
</evidence>
<name>A0A1X0QUL8_RHIZD</name>
<sequence>MSAAYISQLSRLHPLGLGRMDKECPNFHALHWIDERQQNFSQRNLFVNHAVTGYLKDLLARTDNIGRQSKDKLRQYSAVFAFTSLRFNIALVEERASNENSRGGLHAFQIHGELYHLHSPLLPSDDDSNPSYAQLYIYDPSYAAERHSERNNNLDSETIRELSFMFSQYNPFAQIYRHAYIILNARESNGNSAGNNNVSPYIAISSDMKMRLIEGGNRRTQSLPIIEEIAAIIPTEYGDKSFRDTFLTWRRTDDNTSASLRDQHPLQLLLLFKFSFVFLNKMCD</sequence>
<dbReference type="PANTHER" id="PTHR45786">
    <property type="entry name" value="DNA BINDING PROTEIN-LIKE"/>
    <property type="match status" value="1"/>
</dbReference>